<protein>
    <submittedName>
        <fullName evidence="2">WAP four-disulfide core domain protein 3-like</fullName>
    </submittedName>
</protein>
<evidence type="ECO:0000313" key="2">
    <source>
        <dbReference type="EMBL" id="KAI7790143.1"/>
    </source>
</evidence>
<reference evidence="2" key="1">
    <citation type="submission" date="2021-02" db="EMBL/GenBank/DDBJ databases">
        <title>Comparative genomics reveals that relaxation of natural selection precedes convergent phenotypic evolution of cavefish.</title>
        <authorList>
            <person name="Peng Z."/>
        </authorList>
    </citation>
    <scope>NUCLEOTIDE SEQUENCE</scope>
    <source>
        <tissue evidence="2">Muscle</tissue>
    </source>
</reference>
<dbReference type="GO" id="GO:0019731">
    <property type="term" value="P:antibacterial humoral response"/>
    <property type="evidence" value="ECO:0007669"/>
    <property type="project" value="TreeGrafter"/>
</dbReference>
<feature type="domain" description="WAP" evidence="1">
    <location>
        <begin position="82"/>
        <end position="128"/>
    </location>
</feature>
<dbReference type="GO" id="GO:0004867">
    <property type="term" value="F:serine-type endopeptidase inhibitor activity"/>
    <property type="evidence" value="ECO:0007669"/>
    <property type="project" value="TreeGrafter"/>
</dbReference>
<dbReference type="SUPFAM" id="SSF57256">
    <property type="entry name" value="Elafin-like"/>
    <property type="match status" value="2"/>
</dbReference>
<sequence length="159" mass="17266">MYVSLKRNSFCVVQTYFCDRSISKTTNNFPPIKLFTLKPGVCPRRRPRPGLCAELCANDGDCPRNQKCCSTGCGHQCTSPHTTVKPGVCPRRRPRPGLCAELCANDGDCPRNQKCCSNGCGHQCTSPHTTGNKEHCLKSCPAEQKCCPTTCGHACSEPG</sequence>
<dbReference type="PANTHER" id="PTHR19441:SF95">
    <property type="entry name" value="PERLWAPIN ISOFORM X1"/>
    <property type="match status" value="1"/>
</dbReference>
<dbReference type="InterPro" id="IPR036645">
    <property type="entry name" value="Elafin-like_sf"/>
</dbReference>
<dbReference type="CDD" id="cd00199">
    <property type="entry name" value="WAP"/>
    <property type="match status" value="1"/>
</dbReference>
<dbReference type="Proteomes" id="UP001059041">
    <property type="component" value="Unassembled WGS sequence"/>
</dbReference>
<proteinExistence type="predicted"/>
<dbReference type="EMBL" id="JAFHDT010000227">
    <property type="protein sequence ID" value="KAI7790143.1"/>
    <property type="molecule type" value="Genomic_DNA"/>
</dbReference>
<dbReference type="PANTHER" id="PTHR19441">
    <property type="entry name" value="WHEY ACDIC PROTEIN WAP"/>
    <property type="match status" value="1"/>
</dbReference>
<comment type="caution">
    <text evidence="2">The sequence shown here is derived from an EMBL/GenBank/DDBJ whole genome shotgun (WGS) entry which is preliminary data.</text>
</comment>
<dbReference type="SMART" id="SM00217">
    <property type="entry name" value="WAP"/>
    <property type="match status" value="2"/>
</dbReference>
<dbReference type="InterPro" id="IPR008197">
    <property type="entry name" value="WAP_dom"/>
</dbReference>
<name>A0A9W7W9L2_TRIRA</name>
<gene>
    <name evidence="2" type="ORF">IRJ41_004658</name>
</gene>
<accession>A0A9W7W9L2</accession>
<dbReference type="InterPro" id="IPR050514">
    <property type="entry name" value="WAP_four-disulfide_core"/>
</dbReference>
<feature type="domain" description="WAP" evidence="1">
    <location>
        <begin position="35"/>
        <end position="81"/>
    </location>
</feature>
<dbReference type="PRINTS" id="PR00003">
    <property type="entry name" value="4DISULPHCORE"/>
</dbReference>
<organism evidence="2 3">
    <name type="scientific">Triplophysa rosa</name>
    <name type="common">Cave loach</name>
    <dbReference type="NCBI Taxonomy" id="992332"/>
    <lineage>
        <taxon>Eukaryota</taxon>
        <taxon>Metazoa</taxon>
        <taxon>Chordata</taxon>
        <taxon>Craniata</taxon>
        <taxon>Vertebrata</taxon>
        <taxon>Euteleostomi</taxon>
        <taxon>Actinopterygii</taxon>
        <taxon>Neopterygii</taxon>
        <taxon>Teleostei</taxon>
        <taxon>Ostariophysi</taxon>
        <taxon>Cypriniformes</taxon>
        <taxon>Nemacheilidae</taxon>
        <taxon>Triplophysa</taxon>
    </lineage>
</organism>
<dbReference type="PROSITE" id="PS51390">
    <property type="entry name" value="WAP"/>
    <property type="match status" value="2"/>
</dbReference>
<dbReference type="GO" id="GO:0045087">
    <property type="term" value="P:innate immune response"/>
    <property type="evidence" value="ECO:0007669"/>
    <property type="project" value="TreeGrafter"/>
</dbReference>
<evidence type="ECO:0000259" key="1">
    <source>
        <dbReference type="PROSITE" id="PS51390"/>
    </source>
</evidence>
<dbReference type="Pfam" id="PF00095">
    <property type="entry name" value="WAP"/>
    <property type="match status" value="2"/>
</dbReference>
<dbReference type="GO" id="GO:0005615">
    <property type="term" value="C:extracellular space"/>
    <property type="evidence" value="ECO:0007669"/>
    <property type="project" value="TreeGrafter"/>
</dbReference>
<dbReference type="Gene3D" id="4.10.75.10">
    <property type="entry name" value="Elafin-like"/>
    <property type="match status" value="2"/>
</dbReference>
<keyword evidence="3" id="KW-1185">Reference proteome</keyword>
<dbReference type="AlphaFoldDB" id="A0A9W7W9L2"/>
<evidence type="ECO:0000313" key="3">
    <source>
        <dbReference type="Proteomes" id="UP001059041"/>
    </source>
</evidence>